<proteinExistence type="predicted"/>
<dbReference type="Gene3D" id="1.50.10.100">
    <property type="entry name" value="Chondroitin AC/alginate lyase"/>
    <property type="match status" value="1"/>
</dbReference>
<feature type="region of interest" description="Disordered" evidence="3">
    <location>
        <begin position="431"/>
        <end position="467"/>
    </location>
</feature>
<dbReference type="GO" id="GO:0016829">
    <property type="term" value="F:lyase activity"/>
    <property type="evidence" value="ECO:0007669"/>
    <property type="project" value="UniProtKB-KW"/>
</dbReference>
<evidence type="ECO:0000256" key="4">
    <source>
        <dbReference type="SAM" id="SignalP"/>
    </source>
</evidence>
<feature type="domain" description="Alginate lyase" evidence="5">
    <location>
        <begin position="80"/>
        <end position="370"/>
    </location>
</feature>
<name>A0AAD6VAC7_9AGAR</name>
<organism evidence="6 7">
    <name type="scientific">Mycena pura</name>
    <dbReference type="NCBI Taxonomy" id="153505"/>
    <lineage>
        <taxon>Eukaryota</taxon>
        <taxon>Fungi</taxon>
        <taxon>Dikarya</taxon>
        <taxon>Basidiomycota</taxon>
        <taxon>Agaricomycotina</taxon>
        <taxon>Agaricomycetes</taxon>
        <taxon>Agaricomycetidae</taxon>
        <taxon>Agaricales</taxon>
        <taxon>Marasmiineae</taxon>
        <taxon>Mycenaceae</taxon>
        <taxon>Mycena</taxon>
    </lineage>
</organism>
<keyword evidence="1 4" id="KW-0732">Signal</keyword>
<evidence type="ECO:0000256" key="1">
    <source>
        <dbReference type="ARBA" id="ARBA00022729"/>
    </source>
</evidence>
<dbReference type="Pfam" id="PF05426">
    <property type="entry name" value="Alginate_lyase"/>
    <property type="match status" value="1"/>
</dbReference>
<dbReference type="GO" id="GO:0042597">
    <property type="term" value="C:periplasmic space"/>
    <property type="evidence" value="ECO:0007669"/>
    <property type="project" value="InterPro"/>
</dbReference>
<keyword evidence="7" id="KW-1185">Reference proteome</keyword>
<dbReference type="SUPFAM" id="SSF48230">
    <property type="entry name" value="Chondroitin AC/alginate lyase"/>
    <property type="match status" value="1"/>
</dbReference>
<dbReference type="Proteomes" id="UP001219525">
    <property type="component" value="Unassembled WGS sequence"/>
</dbReference>
<reference evidence="6" key="1">
    <citation type="submission" date="2023-03" db="EMBL/GenBank/DDBJ databases">
        <title>Massive genome expansion in bonnet fungi (Mycena s.s.) driven by repeated elements and novel gene families across ecological guilds.</title>
        <authorList>
            <consortium name="Lawrence Berkeley National Laboratory"/>
            <person name="Harder C.B."/>
            <person name="Miyauchi S."/>
            <person name="Viragh M."/>
            <person name="Kuo A."/>
            <person name="Thoen E."/>
            <person name="Andreopoulos B."/>
            <person name="Lu D."/>
            <person name="Skrede I."/>
            <person name="Drula E."/>
            <person name="Henrissat B."/>
            <person name="Morin E."/>
            <person name="Kohler A."/>
            <person name="Barry K."/>
            <person name="LaButti K."/>
            <person name="Morin E."/>
            <person name="Salamov A."/>
            <person name="Lipzen A."/>
            <person name="Mereny Z."/>
            <person name="Hegedus B."/>
            <person name="Baldrian P."/>
            <person name="Stursova M."/>
            <person name="Weitz H."/>
            <person name="Taylor A."/>
            <person name="Grigoriev I.V."/>
            <person name="Nagy L.G."/>
            <person name="Martin F."/>
            <person name="Kauserud H."/>
        </authorList>
    </citation>
    <scope>NUCLEOTIDE SEQUENCE</scope>
    <source>
        <strain evidence="6">9144</strain>
    </source>
</reference>
<comment type="caution">
    <text evidence="6">The sequence shown here is derived from an EMBL/GenBank/DDBJ whole genome shotgun (WGS) entry which is preliminary data.</text>
</comment>
<evidence type="ECO:0000256" key="3">
    <source>
        <dbReference type="SAM" id="MobiDB-lite"/>
    </source>
</evidence>
<dbReference type="InterPro" id="IPR008929">
    <property type="entry name" value="Chondroitin_lyas"/>
</dbReference>
<dbReference type="EMBL" id="JARJCW010000038">
    <property type="protein sequence ID" value="KAJ7206917.1"/>
    <property type="molecule type" value="Genomic_DNA"/>
</dbReference>
<dbReference type="AlphaFoldDB" id="A0AAD6VAC7"/>
<dbReference type="InterPro" id="IPR008397">
    <property type="entry name" value="Alginate_lyase_dom"/>
</dbReference>
<evidence type="ECO:0000313" key="6">
    <source>
        <dbReference type="EMBL" id="KAJ7206917.1"/>
    </source>
</evidence>
<evidence type="ECO:0000313" key="7">
    <source>
        <dbReference type="Proteomes" id="UP001219525"/>
    </source>
</evidence>
<evidence type="ECO:0000259" key="5">
    <source>
        <dbReference type="Pfam" id="PF05426"/>
    </source>
</evidence>
<feature type="signal peptide" evidence="4">
    <location>
        <begin position="1"/>
        <end position="33"/>
    </location>
</feature>
<gene>
    <name evidence="6" type="ORF">GGX14DRAFT_366914</name>
</gene>
<sequence>MCDNTFQRRLRRAALSLLPLLLANILIAQPAVATNPFISYANDFVNPDTAAAAQYASDLIGAQDTVIAWAEEMNQYGPWSVTSKPVTPPSGDKHDYMSWAPYHWPDCSKVGNKTALTPAQIRTTCPYVVRDGQVNPDRSIPDDFQEFFNMSDAILYNALAFTFQNESSSKYSQNIVKYIKTWFLDPSTSMNPNLNYAQMDLGPTGQKGTFTGLLDLRMLAKIASGVLIIRKRGSSDWTAEIDGQFVAWCKRYITWIQTAPTAKEAAAAKNNHGTYYVNQLMALMLIVGDTAGATQAGRGYFGSLYKSQIASNGDQPLEASRTRPYHYRNFNIAGMITNARMLKYVDPASNVWNTTSNGATIQTAVDFVMTINPAATQETNVTEEIYPNVEAVAATYGDPQRKYVNFLQASGFPYADDPSFLWDQPIAAVSGSSTGSSSDAKPSPSQGAVDSPAQGSGAAGSPSSIGTAGSPSLIGAASSPSLITVAGNPSSIGPLTSANRAATARAVQSLSVLHGILLVLMWRVW</sequence>
<protein>
    <submittedName>
        <fullName evidence="6">Chondroitin AC/alginate lyase</fullName>
    </submittedName>
</protein>
<feature type="chain" id="PRO_5041929552" evidence="4">
    <location>
        <begin position="34"/>
        <end position="525"/>
    </location>
</feature>
<evidence type="ECO:0000256" key="2">
    <source>
        <dbReference type="ARBA" id="ARBA00023239"/>
    </source>
</evidence>
<keyword evidence="2 6" id="KW-0456">Lyase</keyword>
<accession>A0AAD6VAC7</accession>